<evidence type="ECO:0000313" key="3">
    <source>
        <dbReference type="EMBL" id="TWX64690.1"/>
    </source>
</evidence>
<dbReference type="RefSeq" id="WP_146800421.1">
    <property type="nucleotide sequence ID" value="NZ_VOLP01000025.1"/>
</dbReference>
<dbReference type="Proteomes" id="UP000321917">
    <property type="component" value="Unassembled WGS sequence"/>
</dbReference>
<dbReference type="InterPro" id="IPR016181">
    <property type="entry name" value="Acyl_CoA_acyltransferase"/>
</dbReference>
<keyword evidence="3" id="KW-0808">Transferase</keyword>
<sequence>MSYTLIHNANECKYEYHIDGAVAYITYDDENGNMHLTHTIVPDELAGKGLAKTLLEDVLQQIKNDNKKAVAQCSYIIKYLEKHPEASDLFV</sequence>
<protein>
    <submittedName>
        <fullName evidence="3">N-acetyltransferase</fullName>
    </submittedName>
</protein>
<proteinExistence type="predicted"/>
<evidence type="ECO:0000313" key="5">
    <source>
        <dbReference type="Proteomes" id="UP000321917"/>
    </source>
</evidence>
<dbReference type="Proteomes" id="UP000321525">
    <property type="component" value="Unassembled WGS sequence"/>
</dbReference>
<reference evidence="3 5" key="1">
    <citation type="submission" date="2019-07" db="EMBL/GenBank/DDBJ databases">
        <title>Genomes of sea-ice associated Colwellia species.</title>
        <authorList>
            <person name="Bowman J.P."/>
        </authorList>
    </citation>
    <scope>NUCLEOTIDE SEQUENCE [LARGE SCALE GENOMIC DNA]</scope>
    <source>
        <strain evidence="2 4">ACAM 607</strain>
        <strain evidence="3 5">IC036</strain>
    </source>
</reference>
<evidence type="ECO:0000313" key="2">
    <source>
        <dbReference type="EMBL" id="TWX55820.1"/>
    </source>
</evidence>
<dbReference type="SUPFAM" id="SSF55729">
    <property type="entry name" value="Acyl-CoA N-acyltransferases (Nat)"/>
    <property type="match status" value="1"/>
</dbReference>
<dbReference type="InterPro" id="IPR045057">
    <property type="entry name" value="Gcn5-rel_NAT"/>
</dbReference>
<dbReference type="OrthoDB" id="9813275at2"/>
<gene>
    <name evidence="2" type="ORF">ESZ26_15765</name>
    <name evidence="3" type="ORF">ESZ27_13820</name>
</gene>
<organism evidence="3 5">
    <name type="scientific">Colwellia hornerae</name>
    <dbReference type="NCBI Taxonomy" id="89402"/>
    <lineage>
        <taxon>Bacteria</taxon>
        <taxon>Pseudomonadati</taxon>
        <taxon>Pseudomonadota</taxon>
        <taxon>Gammaproteobacteria</taxon>
        <taxon>Alteromonadales</taxon>
        <taxon>Colwelliaceae</taxon>
        <taxon>Colwellia</taxon>
    </lineage>
</organism>
<dbReference type="EMBL" id="VOLQ01000029">
    <property type="protein sequence ID" value="TWX64690.1"/>
    <property type="molecule type" value="Genomic_DNA"/>
</dbReference>
<dbReference type="PANTHER" id="PTHR31435:SF9">
    <property type="entry name" value="PROTEIN NATD1"/>
    <property type="match status" value="1"/>
</dbReference>
<evidence type="ECO:0000259" key="1">
    <source>
        <dbReference type="PROSITE" id="PS51729"/>
    </source>
</evidence>
<evidence type="ECO:0000313" key="4">
    <source>
        <dbReference type="Proteomes" id="UP000321525"/>
    </source>
</evidence>
<dbReference type="Gene3D" id="3.40.630.30">
    <property type="match status" value="1"/>
</dbReference>
<dbReference type="Pfam" id="PF14542">
    <property type="entry name" value="Acetyltransf_CG"/>
    <property type="match status" value="1"/>
</dbReference>
<dbReference type="GO" id="GO:0016740">
    <property type="term" value="F:transferase activity"/>
    <property type="evidence" value="ECO:0007669"/>
    <property type="project" value="UniProtKB-KW"/>
</dbReference>
<dbReference type="InterPro" id="IPR031165">
    <property type="entry name" value="GNAT_YJDJ"/>
</dbReference>
<feature type="domain" description="N-acetyltransferase" evidence="1">
    <location>
        <begin position="6"/>
        <end position="91"/>
    </location>
</feature>
<name>A0A5C6Q7V9_9GAMM</name>
<comment type="caution">
    <text evidence="3">The sequence shown here is derived from an EMBL/GenBank/DDBJ whole genome shotgun (WGS) entry which is preliminary data.</text>
</comment>
<accession>A0A5C6Q7V9</accession>
<dbReference type="EMBL" id="VOLR01000026">
    <property type="protein sequence ID" value="TWX55820.1"/>
    <property type="molecule type" value="Genomic_DNA"/>
</dbReference>
<dbReference type="PROSITE" id="PS51729">
    <property type="entry name" value="GNAT_YJDJ"/>
    <property type="match status" value="1"/>
</dbReference>
<dbReference type="AlphaFoldDB" id="A0A5C6Q7V9"/>
<keyword evidence="4" id="KW-1185">Reference proteome</keyword>
<dbReference type="PANTHER" id="PTHR31435">
    <property type="entry name" value="PROTEIN NATD1"/>
    <property type="match status" value="1"/>
</dbReference>